<accession>A0A2P2LLN6</accession>
<evidence type="ECO:0000313" key="1">
    <source>
        <dbReference type="EMBL" id="MBX18859.1"/>
    </source>
</evidence>
<protein>
    <submittedName>
        <fullName evidence="1">Uncharacterized protein</fullName>
    </submittedName>
</protein>
<sequence length="23" mass="2557">MGMSSSSKVRLTPTCIFNLRTRA</sequence>
<dbReference type="AlphaFoldDB" id="A0A2P2LLN6"/>
<reference evidence="1" key="1">
    <citation type="submission" date="2018-02" db="EMBL/GenBank/DDBJ databases">
        <title>Rhizophora mucronata_Transcriptome.</title>
        <authorList>
            <person name="Meera S.P."/>
            <person name="Sreeshan A."/>
            <person name="Augustine A."/>
        </authorList>
    </citation>
    <scope>NUCLEOTIDE SEQUENCE</scope>
    <source>
        <tissue evidence="1">Leaf</tissue>
    </source>
</reference>
<organism evidence="1">
    <name type="scientific">Rhizophora mucronata</name>
    <name type="common">Asiatic mangrove</name>
    <dbReference type="NCBI Taxonomy" id="61149"/>
    <lineage>
        <taxon>Eukaryota</taxon>
        <taxon>Viridiplantae</taxon>
        <taxon>Streptophyta</taxon>
        <taxon>Embryophyta</taxon>
        <taxon>Tracheophyta</taxon>
        <taxon>Spermatophyta</taxon>
        <taxon>Magnoliopsida</taxon>
        <taxon>eudicotyledons</taxon>
        <taxon>Gunneridae</taxon>
        <taxon>Pentapetalae</taxon>
        <taxon>rosids</taxon>
        <taxon>fabids</taxon>
        <taxon>Malpighiales</taxon>
        <taxon>Rhizophoraceae</taxon>
        <taxon>Rhizophora</taxon>
    </lineage>
</organism>
<proteinExistence type="predicted"/>
<name>A0A2P2LLN6_RHIMU</name>
<dbReference type="EMBL" id="GGEC01038375">
    <property type="protein sequence ID" value="MBX18859.1"/>
    <property type="molecule type" value="Transcribed_RNA"/>
</dbReference>